<dbReference type="Gene3D" id="3.40.640.10">
    <property type="entry name" value="Type I PLP-dependent aspartate aminotransferase-like (Major domain)"/>
    <property type="match status" value="1"/>
</dbReference>
<keyword evidence="4" id="KW-0028">Amino-acid biosynthesis</keyword>
<evidence type="ECO:0000256" key="3">
    <source>
        <dbReference type="ARBA" id="ARBA00012224"/>
    </source>
</evidence>
<gene>
    <name evidence="10" type="ORF">MONBRDRAFT_6769</name>
</gene>
<dbReference type="InterPro" id="IPR015421">
    <property type="entry name" value="PyrdxlP-dep_Trfase_major"/>
</dbReference>
<feature type="non-terminal residue" evidence="10">
    <location>
        <position position="367"/>
    </location>
</feature>
<dbReference type="GO" id="GO:0030170">
    <property type="term" value="F:pyridoxal phosphate binding"/>
    <property type="evidence" value="ECO:0000318"/>
    <property type="project" value="GO_Central"/>
</dbReference>
<dbReference type="Pfam" id="PF01053">
    <property type="entry name" value="Cys_Met_Meta_PP"/>
    <property type="match status" value="1"/>
</dbReference>
<name>A9UV93_MONBE</name>
<dbReference type="Proteomes" id="UP000001357">
    <property type="component" value="Unassembled WGS sequence"/>
</dbReference>
<dbReference type="PROSITE" id="PS00868">
    <property type="entry name" value="CYS_MET_METAB_PP"/>
    <property type="match status" value="1"/>
</dbReference>
<dbReference type="InterPro" id="IPR054542">
    <property type="entry name" value="Cys_met_metab_PP"/>
</dbReference>
<dbReference type="EC" id="4.4.1.13" evidence="3"/>
<evidence type="ECO:0000256" key="4">
    <source>
        <dbReference type="ARBA" id="ARBA00022605"/>
    </source>
</evidence>
<comment type="similarity">
    <text evidence="2 9">Belongs to the trans-sulfuration enzymes family.</text>
</comment>
<evidence type="ECO:0000256" key="2">
    <source>
        <dbReference type="ARBA" id="ARBA00009077"/>
    </source>
</evidence>
<dbReference type="AlphaFoldDB" id="A9UV93"/>
<comment type="cofactor">
    <cofactor evidence="1 9">
        <name>pyridoxal 5'-phosphate</name>
        <dbReference type="ChEBI" id="CHEBI:597326"/>
    </cofactor>
</comment>
<dbReference type="PIRSF" id="PIRSF001434">
    <property type="entry name" value="CGS"/>
    <property type="match status" value="1"/>
</dbReference>
<dbReference type="STRING" id="81824.A9UV93"/>
<dbReference type="eggNOG" id="KOG0053">
    <property type="taxonomic scope" value="Eukaryota"/>
</dbReference>
<dbReference type="InterPro" id="IPR000277">
    <property type="entry name" value="Cys/Met-Metab_PyrdxlP-dep_enz"/>
</dbReference>
<dbReference type="InterPro" id="IPR015424">
    <property type="entry name" value="PyrdxlP-dep_Trfase"/>
</dbReference>
<dbReference type="GO" id="GO:0009086">
    <property type="term" value="P:methionine biosynthetic process"/>
    <property type="evidence" value="ECO:0007669"/>
    <property type="project" value="UniProtKB-KW"/>
</dbReference>
<evidence type="ECO:0000256" key="9">
    <source>
        <dbReference type="RuleBase" id="RU362118"/>
    </source>
</evidence>
<evidence type="ECO:0000313" key="10">
    <source>
        <dbReference type="EMBL" id="EDQ91041.1"/>
    </source>
</evidence>
<evidence type="ECO:0000256" key="7">
    <source>
        <dbReference type="ARBA" id="ARBA00023239"/>
    </source>
</evidence>
<dbReference type="RefSeq" id="XP_001744338.1">
    <property type="nucleotide sequence ID" value="XM_001744286.1"/>
</dbReference>
<reference evidence="10 11" key="1">
    <citation type="journal article" date="2008" name="Nature">
        <title>The genome of the choanoflagellate Monosiga brevicollis and the origin of metazoans.</title>
        <authorList>
            <consortium name="JGI Sequencing"/>
            <person name="King N."/>
            <person name="Westbrook M.J."/>
            <person name="Young S.L."/>
            <person name="Kuo A."/>
            <person name="Abedin M."/>
            <person name="Chapman J."/>
            <person name="Fairclough S."/>
            <person name="Hellsten U."/>
            <person name="Isogai Y."/>
            <person name="Letunic I."/>
            <person name="Marr M."/>
            <person name="Pincus D."/>
            <person name="Putnam N."/>
            <person name="Rokas A."/>
            <person name="Wright K.J."/>
            <person name="Zuzow R."/>
            <person name="Dirks W."/>
            <person name="Good M."/>
            <person name="Goodstein D."/>
            <person name="Lemons D."/>
            <person name="Li W."/>
            <person name="Lyons J.B."/>
            <person name="Morris A."/>
            <person name="Nichols S."/>
            <person name="Richter D.J."/>
            <person name="Salamov A."/>
            <person name="Bork P."/>
            <person name="Lim W.A."/>
            <person name="Manning G."/>
            <person name="Miller W.T."/>
            <person name="McGinnis W."/>
            <person name="Shapiro H."/>
            <person name="Tjian R."/>
            <person name="Grigoriev I.V."/>
            <person name="Rokhsar D."/>
        </authorList>
    </citation>
    <scope>NUCLEOTIDE SEQUENCE [LARGE SCALE GENOMIC DNA]</scope>
    <source>
        <strain evidence="11">MX1 / ATCC 50154</strain>
    </source>
</reference>
<dbReference type="Gene3D" id="3.90.1150.10">
    <property type="entry name" value="Aspartate Aminotransferase, domain 1"/>
    <property type="match status" value="1"/>
</dbReference>
<dbReference type="GO" id="GO:0047804">
    <property type="term" value="F:cysteine-S-conjugate beta-lyase activity"/>
    <property type="evidence" value="ECO:0007669"/>
    <property type="project" value="UniProtKB-EC"/>
</dbReference>
<evidence type="ECO:0000256" key="6">
    <source>
        <dbReference type="ARBA" id="ARBA00023167"/>
    </source>
</evidence>
<dbReference type="InParanoid" id="A9UV93"/>
<dbReference type="GO" id="GO:0019346">
    <property type="term" value="P:transsulfuration"/>
    <property type="evidence" value="ECO:0000318"/>
    <property type="project" value="GO_Central"/>
</dbReference>
<keyword evidence="11" id="KW-1185">Reference proteome</keyword>
<sequence>MTAAAAAADLMGEEDGYAAAASPLYQTATFVNLNHADALYDYTRSGNPTRHLVEQAVAQLEGADRAFAFTSGMAALTAVLRTVSQPGSHVIASADLYGGTHRLLRHAARHAGLTVDFVDLTQIDAVASAFRPDTTAVFAESPTNPLMQVVDLQALADLCRARNVRLCVDNSLLSPVLMQPHNLGADLVVNSATKFLNGHSDTMAGFVSARDPALCERLAFVQNAEGAGLAPFDAWLVQRGLKTLFQRQQLAQANATVLARFLRGHPLVEQVHYLDRADVHHSPQAQTHFNQASGGGAVLSFLPRGPDATAIARRLLDAVRLFKISVSFGSVHSQLEMPALHSHASIPEEERHLPAALLRVSVGTEDV</sequence>
<accession>A9UV93</accession>
<evidence type="ECO:0000256" key="8">
    <source>
        <dbReference type="PIRSR" id="PIRSR001434-2"/>
    </source>
</evidence>
<keyword evidence="6" id="KW-0486">Methionine biosynthesis</keyword>
<dbReference type="GeneID" id="5889358"/>
<dbReference type="PANTHER" id="PTHR11808:SF50">
    <property type="entry name" value="CYSTATHIONINE BETA-LYASE"/>
    <property type="match status" value="1"/>
</dbReference>
<evidence type="ECO:0000256" key="1">
    <source>
        <dbReference type="ARBA" id="ARBA00001933"/>
    </source>
</evidence>
<evidence type="ECO:0000256" key="5">
    <source>
        <dbReference type="ARBA" id="ARBA00022898"/>
    </source>
</evidence>
<dbReference type="InterPro" id="IPR015422">
    <property type="entry name" value="PyrdxlP-dep_Trfase_small"/>
</dbReference>
<feature type="modified residue" description="N6-(pyridoxal phosphate)lysine" evidence="8">
    <location>
        <position position="194"/>
    </location>
</feature>
<dbReference type="GO" id="GO:0005737">
    <property type="term" value="C:cytoplasm"/>
    <property type="evidence" value="ECO:0000318"/>
    <property type="project" value="GO_Central"/>
</dbReference>
<protein>
    <recommendedName>
        <fullName evidence="3">cysteine-S-conjugate beta-lyase</fullName>
        <ecNumber evidence="3">4.4.1.13</ecNumber>
    </recommendedName>
</protein>
<dbReference type="GO" id="GO:0016846">
    <property type="term" value="F:carbon-sulfur lyase activity"/>
    <property type="evidence" value="ECO:0000318"/>
    <property type="project" value="GO_Central"/>
</dbReference>
<keyword evidence="5 8" id="KW-0663">Pyridoxal phosphate</keyword>
<dbReference type="OMA" id="NCIGATG"/>
<dbReference type="EMBL" id="CH991546">
    <property type="protein sequence ID" value="EDQ91041.1"/>
    <property type="molecule type" value="Genomic_DNA"/>
</dbReference>
<proteinExistence type="inferred from homology"/>
<dbReference type="SUPFAM" id="SSF53383">
    <property type="entry name" value="PLP-dependent transferases"/>
    <property type="match status" value="1"/>
</dbReference>
<dbReference type="FunFam" id="3.40.640.10:FF:000009">
    <property type="entry name" value="Cystathionine gamma-synthase homolog"/>
    <property type="match status" value="1"/>
</dbReference>
<dbReference type="KEGG" id="mbr:MONBRDRAFT_6769"/>
<evidence type="ECO:0000313" key="11">
    <source>
        <dbReference type="Proteomes" id="UP000001357"/>
    </source>
</evidence>
<dbReference type="PANTHER" id="PTHR11808">
    <property type="entry name" value="TRANS-SULFURATION ENZYME FAMILY MEMBER"/>
    <property type="match status" value="1"/>
</dbReference>
<organism evidence="10 11">
    <name type="scientific">Monosiga brevicollis</name>
    <name type="common">Choanoflagellate</name>
    <dbReference type="NCBI Taxonomy" id="81824"/>
    <lineage>
        <taxon>Eukaryota</taxon>
        <taxon>Choanoflagellata</taxon>
        <taxon>Craspedida</taxon>
        <taxon>Salpingoecidae</taxon>
        <taxon>Monosiga</taxon>
    </lineage>
</organism>
<keyword evidence="7" id="KW-0456">Lyase</keyword>